<keyword evidence="1" id="KW-0479">Metal-binding</keyword>
<keyword evidence="2" id="KW-0863">Zinc-finger</keyword>
<dbReference type="CTD" id="20244183"/>
<accession>V4APK6</accession>
<reference evidence="5 6" key="1">
    <citation type="journal article" date="2013" name="Nature">
        <title>Insights into bilaterian evolution from three spiralian genomes.</title>
        <authorList>
            <person name="Simakov O."/>
            <person name="Marletaz F."/>
            <person name="Cho S.J."/>
            <person name="Edsinger-Gonzales E."/>
            <person name="Havlak P."/>
            <person name="Hellsten U."/>
            <person name="Kuo D.H."/>
            <person name="Larsson T."/>
            <person name="Lv J."/>
            <person name="Arendt D."/>
            <person name="Savage R."/>
            <person name="Osoegawa K."/>
            <person name="de Jong P."/>
            <person name="Grimwood J."/>
            <person name="Chapman J.A."/>
            <person name="Shapiro H."/>
            <person name="Aerts A."/>
            <person name="Otillar R.P."/>
            <person name="Terry A.Y."/>
            <person name="Boore J.L."/>
            <person name="Grigoriev I.V."/>
            <person name="Lindberg D.R."/>
            <person name="Seaver E.C."/>
            <person name="Weisblat D.A."/>
            <person name="Putnam N.H."/>
            <person name="Rokhsar D.S."/>
        </authorList>
    </citation>
    <scope>NUCLEOTIDE SEQUENCE [LARGE SCALE GENOMIC DNA]</scope>
</reference>
<dbReference type="GO" id="GO:0008270">
    <property type="term" value="F:zinc ion binding"/>
    <property type="evidence" value="ECO:0007669"/>
    <property type="project" value="UniProtKB-KW"/>
</dbReference>
<dbReference type="PROSITE" id="PS51036">
    <property type="entry name" value="ZF_A20"/>
    <property type="match status" value="2"/>
</dbReference>
<feature type="non-terminal residue" evidence="5">
    <location>
        <position position="152"/>
    </location>
</feature>
<dbReference type="KEGG" id="lgi:LOTGIDRAFT_177077"/>
<dbReference type="Proteomes" id="UP000030746">
    <property type="component" value="Unassembled WGS sequence"/>
</dbReference>
<evidence type="ECO:0000259" key="4">
    <source>
        <dbReference type="PROSITE" id="PS51036"/>
    </source>
</evidence>
<evidence type="ECO:0000313" key="6">
    <source>
        <dbReference type="Proteomes" id="UP000030746"/>
    </source>
</evidence>
<organism evidence="5 6">
    <name type="scientific">Lottia gigantea</name>
    <name type="common">Giant owl limpet</name>
    <dbReference type="NCBI Taxonomy" id="225164"/>
    <lineage>
        <taxon>Eukaryota</taxon>
        <taxon>Metazoa</taxon>
        <taxon>Spiralia</taxon>
        <taxon>Lophotrochozoa</taxon>
        <taxon>Mollusca</taxon>
        <taxon>Gastropoda</taxon>
        <taxon>Patellogastropoda</taxon>
        <taxon>Lottioidea</taxon>
        <taxon>Lottiidae</taxon>
        <taxon>Lottia</taxon>
    </lineage>
</organism>
<dbReference type="Gene3D" id="1.20.5.4770">
    <property type="match status" value="1"/>
</dbReference>
<dbReference type="GeneID" id="20244183"/>
<keyword evidence="6" id="KW-1185">Reference proteome</keyword>
<dbReference type="InterPro" id="IPR002653">
    <property type="entry name" value="Znf_A20"/>
</dbReference>
<evidence type="ECO:0000256" key="2">
    <source>
        <dbReference type="ARBA" id="ARBA00022771"/>
    </source>
</evidence>
<evidence type="ECO:0000256" key="1">
    <source>
        <dbReference type="ARBA" id="ARBA00022723"/>
    </source>
</evidence>
<name>V4APK6_LOTGI</name>
<dbReference type="EMBL" id="KB201125">
    <property type="protein sequence ID" value="ESO99137.1"/>
    <property type="molecule type" value="Genomic_DNA"/>
</dbReference>
<feature type="domain" description="A20-type" evidence="4">
    <location>
        <begin position="109"/>
        <end position="144"/>
    </location>
</feature>
<sequence>GNQCVVTNNSAPIKKQNLYPVETPAPRPNSAPITRKGTKCKVEGCTYFGDPIFHNMCTNCYHIFNPKSIDMTRNEKFPVQEASLSQGASNFLSNFNSFDRSAQVLEQSRREQTTCRAHGCQNHGNSHCEGFCNNCYRKSYLQVCSKSFEQIG</sequence>
<protein>
    <recommendedName>
        <fullName evidence="4">A20-type domain-containing protein</fullName>
    </recommendedName>
</protein>
<dbReference type="SMART" id="SM00259">
    <property type="entry name" value="ZnF_A20"/>
    <property type="match status" value="2"/>
</dbReference>
<feature type="domain" description="A20-type" evidence="4">
    <location>
        <begin position="34"/>
        <end position="69"/>
    </location>
</feature>
<proteinExistence type="predicted"/>
<gene>
    <name evidence="5" type="ORF">LOTGIDRAFT_177077</name>
</gene>
<evidence type="ECO:0000256" key="3">
    <source>
        <dbReference type="ARBA" id="ARBA00022833"/>
    </source>
</evidence>
<keyword evidence="3" id="KW-0862">Zinc</keyword>
<dbReference type="GO" id="GO:0003677">
    <property type="term" value="F:DNA binding"/>
    <property type="evidence" value="ECO:0007669"/>
    <property type="project" value="InterPro"/>
</dbReference>
<dbReference type="RefSeq" id="XP_009050175.1">
    <property type="nucleotide sequence ID" value="XM_009051927.1"/>
</dbReference>
<feature type="non-terminal residue" evidence="5">
    <location>
        <position position="1"/>
    </location>
</feature>
<dbReference type="AlphaFoldDB" id="V4APK6"/>
<evidence type="ECO:0000313" key="5">
    <source>
        <dbReference type="EMBL" id="ESO99137.1"/>
    </source>
</evidence>